<accession>A0A0B1R6E8</accession>
<reference evidence="8 9" key="1">
    <citation type="submission" date="2014-11" db="EMBL/GenBank/DDBJ databases">
        <title>Genome sequencing of Pantoea rodasii ND03.</title>
        <authorList>
            <person name="Muhamad Yunos N.Y."/>
            <person name="Chan K.-G."/>
        </authorList>
    </citation>
    <scope>NUCLEOTIDE SEQUENCE [LARGE SCALE GENOMIC DNA]</scope>
    <source>
        <strain evidence="8 9">ND03</strain>
    </source>
</reference>
<name>A0A0B1R6E8_9GAMM</name>
<dbReference type="PANTHER" id="PTHR37011:SF2">
    <property type="entry name" value="LIPOPROTEIN"/>
    <property type="match status" value="1"/>
</dbReference>
<keyword evidence="1" id="KW-1003">Cell membrane</keyword>
<evidence type="ECO:0000259" key="7">
    <source>
        <dbReference type="Pfam" id="PF06004"/>
    </source>
</evidence>
<dbReference type="RefSeq" id="WP_039330613.1">
    <property type="nucleotide sequence ID" value="NZ_JTJJ01000034.1"/>
</dbReference>
<evidence type="ECO:0000256" key="3">
    <source>
        <dbReference type="ARBA" id="ARBA00023136"/>
    </source>
</evidence>
<dbReference type="PANTHER" id="PTHR37011">
    <property type="entry name" value="POT FAMILY PEPTIDE TRANSPORT PROTEIN-RELATED"/>
    <property type="match status" value="1"/>
</dbReference>
<evidence type="ECO:0000313" key="8">
    <source>
        <dbReference type="EMBL" id="KHJ68179.1"/>
    </source>
</evidence>
<evidence type="ECO:0000256" key="5">
    <source>
        <dbReference type="ARBA" id="ARBA00023288"/>
    </source>
</evidence>
<evidence type="ECO:0000256" key="4">
    <source>
        <dbReference type="ARBA" id="ARBA00023139"/>
    </source>
</evidence>
<evidence type="ECO:0000313" key="9">
    <source>
        <dbReference type="Proteomes" id="UP000030853"/>
    </source>
</evidence>
<keyword evidence="3" id="KW-0472">Membrane</keyword>
<dbReference type="Proteomes" id="UP000030853">
    <property type="component" value="Unassembled WGS sequence"/>
</dbReference>
<keyword evidence="5 8" id="KW-0449">Lipoprotein</keyword>
<evidence type="ECO:0000256" key="6">
    <source>
        <dbReference type="SAM" id="SignalP"/>
    </source>
</evidence>
<dbReference type="InterPro" id="IPR010920">
    <property type="entry name" value="LSM_dom_sf"/>
</dbReference>
<proteinExistence type="predicted"/>
<sequence length="73" mass="7961">MKKTLLLIGTFSLGLMLAGCASDHVIHTTDGQTIVAQGKPVVDEDTGMITYKDIDGKQQQINRNQIKDMNSVN</sequence>
<feature type="chain" id="PRO_5002059992" evidence="6">
    <location>
        <begin position="22"/>
        <end position="73"/>
    </location>
</feature>
<dbReference type="AlphaFoldDB" id="A0A0B1R6E8"/>
<dbReference type="InterPro" id="IPR010305">
    <property type="entry name" value="YgdI/YgdR-like"/>
</dbReference>
<feature type="domain" description="Lipoprotein YgdI/YgdR-like SH3-like" evidence="7">
    <location>
        <begin position="25"/>
        <end position="69"/>
    </location>
</feature>
<dbReference type="EMBL" id="JTJJ01000034">
    <property type="protein sequence ID" value="KHJ68179.1"/>
    <property type="molecule type" value="Genomic_DNA"/>
</dbReference>
<keyword evidence="2 6" id="KW-0732">Signal</keyword>
<dbReference type="PROSITE" id="PS51257">
    <property type="entry name" value="PROKAR_LIPOPROTEIN"/>
    <property type="match status" value="1"/>
</dbReference>
<evidence type="ECO:0000256" key="2">
    <source>
        <dbReference type="ARBA" id="ARBA00022729"/>
    </source>
</evidence>
<protein>
    <submittedName>
        <fullName evidence="8">Lipoprotein</fullName>
    </submittedName>
</protein>
<organism evidence="8 9">
    <name type="scientific">Pantoea rodasii</name>
    <dbReference type="NCBI Taxonomy" id="1076549"/>
    <lineage>
        <taxon>Bacteria</taxon>
        <taxon>Pseudomonadati</taxon>
        <taxon>Pseudomonadota</taxon>
        <taxon>Gammaproteobacteria</taxon>
        <taxon>Enterobacterales</taxon>
        <taxon>Erwiniaceae</taxon>
        <taxon>Pantoea</taxon>
    </lineage>
</organism>
<gene>
    <name evidence="8" type="ORF">QU24_10175</name>
</gene>
<dbReference type="Pfam" id="PF06004">
    <property type="entry name" value="DUF903"/>
    <property type="match status" value="1"/>
</dbReference>
<comment type="caution">
    <text evidence="8">The sequence shown here is derived from an EMBL/GenBank/DDBJ whole genome shotgun (WGS) entry which is preliminary data.</text>
</comment>
<feature type="signal peptide" evidence="6">
    <location>
        <begin position="1"/>
        <end position="21"/>
    </location>
</feature>
<dbReference type="Gene3D" id="2.30.30.100">
    <property type="match status" value="1"/>
</dbReference>
<dbReference type="SUPFAM" id="SSF50182">
    <property type="entry name" value="Sm-like ribonucleoproteins"/>
    <property type="match status" value="1"/>
</dbReference>
<evidence type="ECO:0000256" key="1">
    <source>
        <dbReference type="ARBA" id="ARBA00022475"/>
    </source>
</evidence>
<dbReference type="NCBIfam" id="NF033216">
    <property type="entry name" value="lipo_YgdI_YgdR"/>
    <property type="match status" value="1"/>
</dbReference>
<keyword evidence="4" id="KW-0564">Palmitate</keyword>
<dbReference type="InterPro" id="IPR047807">
    <property type="entry name" value="YgdI/YgdR-like_SH3-like"/>
</dbReference>